<dbReference type="Pfam" id="PF07693">
    <property type="entry name" value="KAP_NTPase"/>
    <property type="match status" value="1"/>
</dbReference>
<feature type="domain" description="KAP NTPase" evidence="1">
    <location>
        <begin position="19"/>
        <end position="341"/>
    </location>
</feature>
<reference evidence="2 3" key="1">
    <citation type="submission" date="2017-12" db="EMBL/GenBank/DDBJ databases">
        <title>Phylogenetic diversity of female urinary microbiome.</title>
        <authorList>
            <person name="Thomas-White K."/>
            <person name="Wolfe A.J."/>
        </authorList>
    </citation>
    <scope>NUCLEOTIDE SEQUENCE [LARGE SCALE GENOMIC DNA]</scope>
    <source>
        <strain evidence="2 3">UMB0912</strain>
    </source>
</reference>
<evidence type="ECO:0000259" key="1">
    <source>
        <dbReference type="Pfam" id="PF07693"/>
    </source>
</evidence>
<dbReference type="InterPro" id="IPR011646">
    <property type="entry name" value="KAP_P-loop"/>
</dbReference>
<proteinExistence type="predicted"/>
<protein>
    <submittedName>
        <fullName evidence="2">ATPase</fullName>
    </submittedName>
</protein>
<keyword evidence="3" id="KW-1185">Reference proteome</keyword>
<accession>A0ABX4SEA2</accession>
<evidence type="ECO:0000313" key="3">
    <source>
        <dbReference type="Proteomes" id="UP000235111"/>
    </source>
</evidence>
<dbReference type="InterPro" id="IPR027417">
    <property type="entry name" value="P-loop_NTPase"/>
</dbReference>
<comment type="caution">
    <text evidence="2">The sequence shown here is derived from an EMBL/GenBank/DDBJ whole genome shotgun (WGS) entry which is preliminary data.</text>
</comment>
<dbReference type="Gene3D" id="3.40.50.300">
    <property type="entry name" value="P-loop containing nucleotide triphosphate hydrolases"/>
    <property type="match status" value="1"/>
</dbReference>
<name>A0ABX4SEA2_9BIFI</name>
<dbReference type="PANTHER" id="PTHR22674:SF6">
    <property type="entry name" value="NTPASE KAP FAMILY P-LOOP DOMAIN-CONTAINING PROTEIN 1"/>
    <property type="match status" value="1"/>
</dbReference>
<organism evidence="2 3">
    <name type="scientific">Gardnerella leopoldii</name>
    <dbReference type="NCBI Taxonomy" id="2792978"/>
    <lineage>
        <taxon>Bacteria</taxon>
        <taxon>Bacillati</taxon>
        <taxon>Actinomycetota</taxon>
        <taxon>Actinomycetes</taxon>
        <taxon>Bifidobacteriales</taxon>
        <taxon>Bifidobacteriaceae</taxon>
        <taxon>Gardnerella</taxon>
    </lineage>
</organism>
<dbReference type="EMBL" id="PKHC01000001">
    <property type="protein sequence ID" value="PKZ19525.1"/>
    <property type="molecule type" value="Genomic_DNA"/>
</dbReference>
<sequence>MSYVADKPIEKVEDDLLVRSDFAKQFGKSICEYGSKDGLVIGLYGKWGSGKTSIINMSISEISIDEDEVKRVEKEKWYSKLYKIIKELFTAQKSKEENQKHDPIQNNNPIIIKFSPWNYSDKNDLISLFFHELKNKLNVAKGEKHKGKIGEAISQYSDIIDLLSIVPTVGPAIIPILKTTSKAVGAKLMKNPSLDEAKEKLCKALEDFNHKIIVFIDDIDRLTTPQIKDIFQLVKQVGDFPNIIYVLTMDREIVCNALSEYHNIDGDEYLKKIVQVSFEVPEIDTTTVHEILRDRLNDIVHKSKNEEEFENNKYFETVLEKCVNPYVNNIRDVNRLLNAFRFKYGALCEETSFVDLLAITAIEIFEPKLYEWIIDNAIYVCGPQSYDDLRKYEKRTYEYYKNEFKQLGLNSESSIQMIILMFPPFARSIHSNGEYSHSDDLQLLRDNRIASVEKFDLYFMFDMNRIKVSREKIYDCLYKYDKNLLISTVKNINSQGNLDYLLRSMESLFDEEHYERFKFVVFTLINLYGEFVNKVTERNMIDNISDSVTEFVLYFIQTLDSEYKRYEIIYSILKNSNKSNIVLIADILNQEEMAFGRFNNKPERKDLQLVNLKHLESLEKIYIDKIELISKSENMINMRVFNIVFYLWEDLDKEGAENYVKKLFNDKVSKLKFICTKAYFFRGLNGYGWDFNLKSYSNYISRENLYNGIKDFAKNHLCEFTKEEQIKLASFVLNYENNSDDFNHATEQEALQLIKKWKSESNLAK</sequence>
<dbReference type="InterPro" id="IPR052754">
    <property type="entry name" value="NTPase_KAP_P-loop"/>
</dbReference>
<dbReference type="Proteomes" id="UP000235111">
    <property type="component" value="Unassembled WGS sequence"/>
</dbReference>
<dbReference type="PANTHER" id="PTHR22674">
    <property type="entry name" value="NTPASE, KAP FAMILY P-LOOP DOMAIN-CONTAINING 1"/>
    <property type="match status" value="1"/>
</dbReference>
<dbReference type="SUPFAM" id="SSF52540">
    <property type="entry name" value="P-loop containing nucleoside triphosphate hydrolases"/>
    <property type="match status" value="1"/>
</dbReference>
<gene>
    <name evidence="2" type="ORF">CYJ59_03680</name>
</gene>
<evidence type="ECO:0000313" key="2">
    <source>
        <dbReference type="EMBL" id="PKZ19525.1"/>
    </source>
</evidence>
<dbReference type="RefSeq" id="WP_101886043.1">
    <property type="nucleotide sequence ID" value="NZ_PKHB01000001.1"/>
</dbReference>